<proteinExistence type="predicted"/>
<evidence type="ECO:0000313" key="1">
    <source>
        <dbReference type="EMBL" id="KAJ8871724.1"/>
    </source>
</evidence>
<protein>
    <submittedName>
        <fullName evidence="1">Uncharacterized protein</fullName>
    </submittedName>
</protein>
<organism evidence="1 2">
    <name type="scientific">Dryococelus australis</name>
    <dbReference type="NCBI Taxonomy" id="614101"/>
    <lineage>
        <taxon>Eukaryota</taxon>
        <taxon>Metazoa</taxon>
        <taxon>Ecdysozoa</taxon>
        <taxon>Arthropoda</taxon>
        <taxon>Hexapoda</taxon>
        <taxon>Insecta</taxon>
        <taxon>Pterygota</taxon>
        <taxon>Neoptera</taxon>
        <taxon>Polyneoptera</taxon>
        <taxon>Phasmatodea</taxon>
        <taxon>Verophasmatodea</taxon>
        <taxon>Anareolatae</taxon>
        <taxon>Phasmatidae</taxon>
        <taxon>Eurycanthinae</taxon>
        <taxon>Dryococelus</taxon>
    </lineage>
</organism>
<evidence type="ECO:0000313" key="2">
    <source>
        <dbReference type="Proteomes" id="UP001159363"/>
    </source>
</evidence>
<gene>
    <name evidence="1" type="ORF">PR048_028057</name>
</gene>
<reference evidence="1 2" key="1">
    <citation type="submission" date="2023-02" db="EMBL/GenBank/DDBJ databases">
        <title>LHISI_Scaffold_Assembly.</title>
        <authorList>
            <person name="Stuart O.P."/>
            <person name="Cleave R."/>
            <person name="Magrath M.J.L."/>
            <person name="Mikheyev A.S."/>
        </authorList>
    </citation>
    <scope>NUCLEOTIDE SEQUENCE [LARGE SCALE GENOMIC DNA]</scope>
    <source>
        <strain evidence="1">Daus_M_001</strain>
        <tissue evidence="1">Leg muscle</tissue>
    </source>
</reference>
<comment type="caution">
    <text evidence="1">The sequence shown here is derived from an EMBL/GenBank/DDBJ whole genome shotgun (WGS) entry which is preliminary data.</text>
</comment>
<name>A0ABQ9GI68_9NEOP</name>
<accession>A0ABQ9GI68</accession>
<sequence>MLGYIDAYPMGECCRIHYFVTILKITNSNSLTTKTIPGKDEYVVKACSILHNYLRRNCSFTYSPSTLIEGEDNKGGTVTACSWRNNLPTTALTMGW</sequence>
<dbReference type="EMBL" id="JARBHB010000012">
    <property type="protein sequence ID" value="KAJ8871724.1"/>
    <property type="molecule type" value="Genomic_DNA"/>
</dbReference>
<dbReference type="Proteomes" id="UP001159363">
    <property type="component" value="Chromosome 11"/>
</dbReference>
<keyword evidence="2" id="KW-1185">Reference proteome</keyword>